<dbReference type="RefSeq" id="WP_146510695.1">
    <property type="nucleotide sequence ID" value="NZ_SIHI01000009.1"/>
</dbReference>
<dbReference type="Gene3D" id="1.10.10.10">
    <property type="entry name" value="Winged helix-like DNA-binding domain superfamily/Winged helix DNA-binding domain"/>
    <property type="match status" value="1"/>
</dbReference>
<dbReference type="InterPro" id="IPR036390">
    <property type="entry name" value="WH_DNA-bd_sf"/>
</dbReference>
<evidence type="ECO:0000256" key="1">
    <source>
        <dbReference type="ARBA" id="ARBA00023015"/>
    </source>
</evidence>
<dbReference type="EMBL" id="SIHI01000009">
    <property type="protein sequence ID" value="TWT51933.1"/>
    <property type="molecule type" value="Genomic_DNA"/>
</dbReference>
<keyword evidence="1" id="KW-0805">Transcription regulation</keyword>
<dbReference type="OrthoDB" id="9801546at2"/>
<dbReference type="Pfam" id="PF00392">
    <property type="entry name" value="GntR"/>
    <property type="match status" value="1"/>
</dbReference>
<dbReference type="Proteomes" id="UP000317243">
    <property type="component" value="Unassembled WGS sequence"/>
</dbReference>
<organism evidence="5 6">
    <name type="scientific">Thalassoglobus neptunius</name>
    <dbReference type="NCBI Taxonomy" id="1938619"/>
    <lineage>
        <taxon>Bacteria</taxon>
        <taxon>Pseudomonadati</taxon>
        <taxon>Planctomycetota</taxon>
        <taxon>Planctomycetia</taxon>
        <taxon>Planctomycetales</taxon>
        <taxon>Planctomycetaceae</taxon>
        <taxon>Thalassoglobus</taxon>
    </lineage>
</organism>
<accession>A0A5C5WPJ3</accession>
<dbReference type="GO" id="GO:0003677">
    <property type="term" value="F:DNA binding"/>
    <property type="evidence" value="ECO:0007669"/>
    <property type="project" value="UniProtKB-KW"/>
</dbReference>
<comment type="caution">
    <text evidence="5">The sequence shown here is derived from an EMBL/GenBank/DDBJ whole genome shotgun (WGS) entry which is preliminary data.</text>
</comment>
<dbReference type="PROSITE" id="PS50949">
    <property type="entry name" value="HTH_GNTR"/>
    <property type="match status" value="1"/>
</dbReference>
<name>A0A5C5WPJ3_9PLAN</name>
<reference evidence="5 6" key="1">
    <citation type="submission" date="2019-02" db="EMBL/GenBank/DDBJ databases">
        <title>Deep-cultivation of Planctomycetes and their phenomic and genomic characterization uncovers novel biology.</title>
        <authorList>
            <person name="Wiegand S."/>
            <person name="Jogler M."/>
            <person name="Boedeker C."/>
            <person name="Pinto D."/>
            <person name="Vollmers J."/>
            <person name="Rivas-Marin E."/>
            <person name="Kohn T."/>
            <person name="Peeters S.H."/>
            <person name="Heuer A."/>
            <person name="Rast P."/>
            <person name="Oberbeckmann S."/>
            <person name="Bunk B."/>
            <person name="Jeske O."/>
            <person name="Meyerdierks A."/>
            <person name="Storesund J.E."/>
            <person name="Kallscheuer N."/>
            <person name="Luecker S."/>
            <person name="Lage O.M."/>
            <person name="Pohl T."/>
            <person name="Merkel B.J."/>
            <person name="Hornburger P."/>
            <person name="Mueller R.-W."/>
            <person name="Bruemmer F."/>
            <person name="Labrenz M."/>
            <person name="Spormann A.M."/>
            <person name="Op Den Camp H."/>
            <person name="Overmann J."/>
            <person name="Amann R."/>
            <person name="Jetten M.S.M."/>
            <person name="Mascher T."/>
            <person name="Medema M.H."/>
            <person name="Devos D.P."/>
            <person name="Kaster A.-K."/>
            <person name="Ovreas L."/>
            <person name="Rohde M."/>
            <person name="Galperin M.Y."/>
            <person name="Jogler C."/>
        </authorList>
    </citation>
    <scope>NUCLEOTIDE SEQUENCE [LARGE SCALE GENOMIC DNA]</scope>
    <source>
        <strain evidence="5 6">KOR42</strain>
    </source>
</reference>
<dbReference type="AlphaFoldDB" id="A0A5C5WPJ3"/>
<dbReference type="SMART" id="SM00345">
    <property type="entry name" value="HTH_GNTR"/>
    <property type="match status" value="1"/>
</dbReference>
<dbReference type="SUPFAM" id="SSF46785">
    <property type="entry name" value="Winged helix' DNA-binding domain"/>
    <property type="match status" value="1"/>
</dbReference>
<keyword evidence="6" id="KW-1185">Reference proteome</keyword>
<dbReference type="CDD" id="cd07377">
    <property type="entry name" value="WHTH_GntR"/>
    <property type="match status" value="1"/>
</dbReference>
<evidence type="ECO:0000256" key="3">
    <source>
        <dbReference type="ARBA" id="ARBA00023163"/>
    </source>
</evidence>
<sequence>MIDTNSDVPIYKQIAERIRADIAIGIYRTGEGLPSIRSLAIKLKVNQNTVHKAYGELESEGLIVQRRGLGMFVAKRAGVSAKASALKAAKEELNRGLASCIAAGMSSKEIAALLKESLSVLEKERHSGD</sequence>
<dbReference type="PANTHER" id="PTHR38445">
    <property type="entry name" value="HTH-TYPE TRANSCRIPTIONAL REPRESSOR YTRA"/>
    <property type="match status" value="1"/>
</dbReference>
<evidence type="ECO:0000256" key="2">
    <source>
        <dbReference type="ARBA" id="ARBA00023125"/>
    </source>
</evidence>
<evidence type="ECO:0000313" key="6">
    <source>
        <dbReference type="Proteomes" id="UP000317243"/>
    </source>
</evidence>
<feature type="domain" description="HTH gntR-type" evidence="4">
    <location>
        <begin position="8"/>
        <end position="76"/>
    </location>
</feature>
<protein>
    <submittedName>
        <fullName evidence="5">HTH-type transcriptional repressor YtrA</fullName>
    </submittedName>
</protein>
<gene>
    <name evidence="5" type="primary">ytrA_1</name>
    <name evidence="5" type="ORF">KOR42_32150</name>
</gene>
<keyword evidence="3" id="KW-0804">Transcription</keyword>
<dbReference type="GO" id="GO:0003700">
    <property type="term" value="F:DNA-binding transcription factor activity"/>
    <property type="evidence" value="ECO:0007669"/>
    <property type="project" value="InterPro"/>
</dbReference>
<evidence type="ECO:0000313" key="5">
    <source>
        <dbReference type="EMBL" id="TWT51933.1"/>
    </source>
</evidence>
<proteinExistence type="predicted"/>
<dbReference type="InterPro" id="IPR000524">
    <property type="entry name" value="Tscrpt_reg_HTH_GntR"/>
</dbReference>
<dbReference type="PANTHER" id="PTHR38445:SF9">
    <property type="entry name" value="HTH-TYPE TRANSCRIPTIONAL REPRESSOR YTRA"/>
    <property type="match status" value="1"/>
</dbReference>
<evidence type="ECO:0000259" key="4">
    <source>
        <dbReference type="PROSITE" id="PS50949"/>
    </source>
</evidence>
<dbReference type="InterPro" id="IPR036388">
    <property type="entry name" value="WH-like_DNA-bd_sf"/>
</dbReference>
<dbReference type="PRINTS" id="PR00035">
    <property type="entry name" value="HTHGNTR"/>
</dbReference>
<keyword evidence="2" id="KW-0238">DNA-binding</keyword>